<comment type="subcellular location">
    <subcellularLocation>
        <location evidence="1">Nucleus</location>
    </subcellularLocation>
</comment>
<keyword evidence="5" id="KW-0539">Nucleus</keyword>
<comment type="similarity">
    <text evidence="2">Belongs to the SNU66/SART1 family.</text>
</comment>
<feature type="region of interest" description="Disordered" evidence="6">
    <location>
        <begin position="578"/>
        <end position="683"/>
    </location>
</feature>
<evidence type="ECO:0000256" key="1">
    <source>
        <dbReference type="ARBA" id="ARBA00004123"/>
    </source>
</evidence>
<dbReference type="WBParaSite" id="PSAMB.scaffold220size64422.g3616.t1">
    <property type="protein sequence ID" value="PSAMB.scaffold220size64422.g3616.t1"/>
    <property type="gene ID" value="PSAMB.scaffold220size64422.g3616"/>
</dbReference>
<dbReference type="InterPro" id="IPR005011">
    <property type="entry name" value="SNU66/SART1"/>
</dbReference>
<dbReference type="AlphaFoldDB" id="A0A914VP26"/>
<evidence type="ECO:0000256" key="3">
    <source>
        <dbReference type="ARBA" id="ARBA00022664"/>
    </source>
</evidence>
<evidence type="ECO:0000256" key="6">
    <source>
        <dbReference type="SAM" id="MobiDB-lite"/>
    </source>
</evidence>
<feature type="compositionally biased region" description="Basic and acidic residues" evidence="6">
    <location>
        <begin position="582"/>
        <end position="594"/>
    </location>
</feature>
<feature type="compositionally biased region" description="Basic and acidic residues" evidence="6">
    <location>
        <begin position="106"/>
        <end position="125"/>
    </location>
</feature>
<proteinExistence type="inferred from homology"/>
<feature type="compositionally biased region" description="Basic and acidic residues" evidence="6">
    <location>
        <begin position="624"/>
        <end position="637"/>
    </location>
</feature>
<dbReference type="GO" id="GO:0000481">
    <property type="term" value="P:maturation of 5S rRNA"/>
    <property type="evidence" value="ECO:0007669"/>
    <property type="project" value="TreeGrafter"/>
</dbReference>
<evidence type="ECO:0000313" key="8">
    <source>
        <dbReference type="WBParaSite" id="PSAMB.scaffold220size64422.g3616.t1"/>
    </source>
</evidence>
<reference evidence="8" key="1">
    <citation type="submission" date="2022-11" db="UniProtKB">
        <authorList>
            <consortium name="WormBaseParasite"/>
        </authorList>
    </citation>
    <scope>IDENTIFICATION</scope>
</reference>
<sequence>MSHREGGKSRYQRKRKGDLDQDTSEEGAKGRERRRERDEKEKEQARRSHSPSSSPDPPPKKERKHDRGGDKKSEESSGGGGGDDSVLSIEETNKLRAKLGLTPLEVDDKPKIRDSESGDPKEKIVNEDGFEFTHKVADNWAEKKRHAEVKEKIETSKEKRKIYDKLSKVKGLADDDDVSALSWVEKSRKIEEERRLAEQRAKTLQEMDEEFGIDNLIEETKKKVAHKKAKTARQNKQSDLAGLMVQHSKEAFLEGKEVVLVLKDKGVLDEGEEVLVNPNIIDDERARKNIELRKKKAHYNAYDDEEVDDFGMVKKKNMLDKYDEELDGAKMDTFRLDESGSMDIDKETQMIEIKRRLHAATKNEQSLEQPKFTLASEYYTSEEMTAFKKPKKKTKKDKLRKRTALKADDLIPMAIEATEEGDFGSRSRGKGRKKEVYEEGETVDDEAPADTKQTKPKPKLEIDDDEEDDFGGVDDDLSGVAIDDEVEDELASVLDKARKLKQKLNTGGDPAADNAAEWAAKSLSSMPTVKEEPMEEDTVSGTESGAVVLDATSEYCRNLGDIPTYGLAGNRLDGIDVEELMDETKEPPVVKADEEVSDDDDDMSGKKAKKGTRHKEVAEDEYEQAIRHAQENSKGKWVEASTSSGRPSFAKNAPASSSKSKKPDESDKESDEEEGGNVLGEEADVTKGVAAMLKLAAQKGYLDDSKKKLPSGPSLKHLHSKRYVQVEAGKHDNDDAKYTKKLERLGAAGSGPVRPFAELRDYKPSVRISYTDGLGHEMDAKDAFRQLSWKFHGKGPGKKQIEKRTRGMVKKELMKQMNSMDTPLGTLEKQQKKQERLQTPYLVLSGSSKDSTGAPLKKD</sequence>
<feature type="compositionally biased region" description="Basic and acidic residues" evidence="6">
    <location>
        <begin position="26"/>
        <end position="46"/>
    </location>
</feature>
<feature type="compositionally biased region" description="Acidic residues" evidence="6">
    <location>
        <begin position="666"/>
        <end position="675"/>
    </location>
</feature>
<name>A0A914VP26_9BILA</name>
<protein>
    <submittedName>
        <fullName evidence="8">U4/U6.U5 tri-snRNP-associated protein 1</fullName>
    </submittedName>
</protein>
<dbReference type="PANTHER" id="PTHR14152:SF5">
    <property type="entry name" value="U4_U6.U5 TRI-SNRNP-ASSOCIATED PROTEIN 1"/>
    <property type="match status" value="1"/>
</dbReference>
<dbReference type="PANTHER" id="PTHR14152">
    <property type="entry name" value="SQUAMOUS CELL CARCINOMA ANTIGEN RECOGNISED BY CYTOTOXIC T LYMPHOCYTES"/>
    <property type="match status" value="1"/>
</dbReference>
<keyword evidence="7" id="KW-1185">Reference proteome</keyword>
<keyword evidence="3" id="KW-0507">mRNA processing</keyword>
<dbReference type="GO" id="GO:0045292">
    <property type="term" value="P:mRNA cis splicing, via spliceosome"/>
    <property type="evidence" value="ECO:0007669"/>
    <property type="project" value="TreeGrafter"/>
</dbReference>
<organism evidence="7 8">
    <name type="scientific">Plectus sambesii</name>
    <dbReference type="NCBI Taxonomy" id="2011161"/>
    <lineage>
        <taxon>Eukaryota</taxon>
        <taxon>Metazoa</taxon>
        <taxon>Ecdysozoa</taxon>
        <taxon>Nematoda</taxon>
        <taxon>Chromadorea</taxon>
        <taxon>Plectida</taxon>
        <taxon>Plectina</taxon>
        <taxon>Plectoidea</taxon>
        <taxon>Plectidae</taxon>
        <taxon>Plectus</taxon>
    </lineage>
</organism>
<evidence type="ECO:0000256" key="5">
    <source>
        <dbReference type="ARBA" id="ARBA00023242"/>
    </source>
</evidence>
<dbReference type="GO" id="GO:0046540">
    <property type="term" value="C:U4/U6 x U5 tri-snRNP complex"/>
    <property type="evidence" value="ECO:0007669"/>
    <property type="project" value="InterPro"/>
</dbReference>
<feature type="compositionally biased region" description="Basic and acidic residues" evidence="6">
    <location>
        <begin position="65"/>
        <end position="75"/>
    </location>
</feature>
<feature type="region of interest" description="Disordered" evidence="6">
    <location>
        <begin position="816"/>
        <end position="859"/>
    </location>
</feature>
<feature type="compositionally biased region" description="Acidic residues" evidence="6">
    <location>
        <begin position="462"/>
        <end position="480"/>
    </location>
</feature>
<dbReference type="Proteomes" id="UP000887566">
    <property type="component" value="Unplaced"/>
</dbReference>
<evidence type="ECO:0000256" key="2">
    <source>
        <dbReference type="ARBA" id="ARBA00006076"/>
    </source>
</evidence>
<feature type="region of interest" description="Disordered" evidence="6">
    <location>
        <begin position="409"/>
        <end position="480"/>
    </location>
</feature>
<dbReference type="Pfam" id="PF19252">
    <property type="entry name" value="HIND"/>
    <property type="match status" value="1"/>
</dbReference>
<feature type="compositionally biased region" description="Acidic residues" evidence="6">
    <location>
        <begin position="438"/>
        <end position="448"/>
    </location>
</feature>
<feature type="compositionally biased region" description="Low complexity" evidence="6">
    <location>
        <begin position="647"/>
        <end position="658"/>
    </location>
</feature>
<dbReference type="InterPro" id="IPR045347">
    <property type="entry name" value="HIND"/>
</dbReference>
<feature type="region of interest" description="Disordered" evidence="6">
    <location>
        <begin position="522"/>
        <end position="544"/>
    </location>
</feature>
<dbReference type="Pfam" id="PF03343">
    <property type="entry name" value="SART-1"/>
    <property type="match status" value="1"/>
</dbReference>
<accession>A0A914VP26</accession>
<evidence type="ECO:0000313" key="7">
    <source>
        <dbReference type="Proteomes" id="UP000887566"/>
    </source>
</evidence>
<feature type="region of interest" description="Disordered" evidence="6">
    <location>
        <begin position="1"/>
        <end position="125"/>
    </location>
</feature>
<evidence type="ECO:0000256" key="4">
    <source>
        <dbReference type="ARBA" id="ARBA00023187"/>
    </source>
</evidence>
<keyword evidence="4" id="KW-0508">mRNA splicing</keyword>